<dbReference type="Proteomes" id="UP001596978">
    <property type="component" value="Unassembled WGS sequence"/>
</dbReference>
<proteinExistence type="predicted"/>
<sequence length="184" mass="20880">MKKFLKWTVGILIVLFLLFQFVIWPFVLKPSTKKHSPEQTITQTIGDSDITVYYNRPFKKGRKVFDSLVPYGKVWRTGANEPSTFETTEDLIVGGEPLPAGKYSLWTIPNKDSWEVIFNNKMYDWGVTFSSGGSETPREPEADVANVIVATQQLTSPVEQFTITLEGNALNLMWDRTKVSVPIE</sequence>
<keyword evidence="1" id="KW-0812">Transmembrane</keyword>
<name>A0ABW3CXK9_9FLAO</name>
<gene>
    <name evidence="2" type="ORF">ACFQ1M_04405</name>
</gene>
<keyword evidence="3" id="KW-1185">Reference proteome</keyword>
<protein>
    <submittedName>
        <fullName evidence="2">DUF2911 domain-containing protein</fullName>
    </submittedName>
</protein>
<evidence type="ECO:0000313" key="3">
    <source>
        <dbReference type="Proteomes" id="UP001596978"/>
    </source>
</evidence>
<evidence type="ECO:0000313" key="2">
    <source>
        <dbReference type="EMBL" id="MFD0861436.1"/>
    </source>
</evidence>
<dbReference type="InterPro" id="IPR021314">
    <property type="entry name" value="DUF2911"/>
</dbReference>
<feature type="transmembrane region" description="Helical" evidence="1">
    <location>
        <begin position="7"/>
        <end position="27"/>
    </location>
</feature>
<organism evidence="2 3">
    <name type="scientific">Sungkyunkwania multivorans</name>
    <dbReference type="NCBI Taxonomy" id="1173618"/>
    <lineage>
        <taxon>Bacteria</taxon>
        <taxon>Pseudomonadati</taxon>
        <taxon>Bacteroidota</taxon>
        <taxon>Flavobacteriia</taxon>
        <taxon>Flavobacteriales</taxon>
        <taxon>Flavobacteriaceae</taxon>
        <taxon>Sungkyunkwania</taxon>
    </lineage>
</organism>
<dbReference type="RefSeq" id="WP_386404448.1">
    <property type="nucleotide sequence ID" value="NZ_JBHTJH010000004.1"/>
</dbReference>
<dbReference type="EMBL" id="JBHTJH010000004">
    <property type="protein sequence ID" value="MFD0861436.1"/>
    <property type="molecule type" value="Genomic_DNA"/>
</dbReference>
<keyword evidence="1" id="KW-0472">Membrane</keyword>
<reference evidence="3" key="1">
    <citation type="journal article" date="2019" name="Int. J. Syst. Evol. Microbiol.">
        <title>The Global Catalogue of Microorganisms (GCM) 10K type strain sequencing project: providing services to taxonomists for standard genome sequencing and annotation.</title>
        <authorList>
            <consortium name="The Broad Institute Genomics Platform"/>
            <consortium name="The Broad Institute Genome Sequencing Center for Infectious Disease"/>
            <person name="Wu L."/>
            <person name="Ma J."/>
        </authorList>
    </citation>
    <scope>NUCLEOTIDE SEQUENCE [LARGE SCALE GENOMIC DNA]</scope>
    <source>
        <strain evidence="3">CCUG 62952</strain>
    </source>
</reference>
<comment type="caution">
    <text evidence="2">The sequence shown here is derived from an EMBL/GenBank/DDBJ whole genome shotgun (WGS) entry which is preliminary data.</text>
</comment>
<dbReference type="Pfam" id="PF11138">
    <property type="entry name" value="DUF2911"/>
    <property type="match status" value="1"/>
</dbReference>
<evidence type="ECO:0000256" key="1">
    <source>
        <dbReference type="SAM" id="Phobius"/>
    </source>
</evidence>
<keyword evidence="1" id="KW-1133">Transmembrane helix</keyword>
<accession>A0ABW3CXK9</accession>